<sequence length="155" mass="17678">MPKDLNENAIEWQIREISKGSKKTISVFGLRVSRAKLFNSLSPEMQDASKSLDHAWEDIATALSGEYMGHAQSKYDSVTGGIGDPAKALEMREQRSRWLRDWKNLCPRLLQDVVYALNQTEHTLTSYAALTGKSTLEIRGWYIEGLRVYTKLRGW</sequence>
<evidence type="ECO:0000313" key="1">
    <source>
        <dbReference type="EMBL" id="CAB4139743.1"/>
    </source>
</evidence>
<protein>
    <submittedName>
        <fullName evidence="1">Uncharacterized protein</fullName>
    </submittedName>
</protein>
<name>A0A6J5M2H6_9CAUD</name>
<dbReference type="EMBL" id="LR796367">
    <property type="protein sequence ID" value="CAB4139743.1"/>
    <property type="molecule type" value="Genomic_DNA"/>
</dbReference>
<reference evidence="1" key="1">
    <citation type="submission" date="2020-04" db="EMBL/GenBank/DDBJ databases">
        <authorList>
            <person name="Chiriac C."/>
            <person name="Salcher M."/>
            <person name="Ghai R."/>
            <person name="Kavagutti S V."/>
        </authorList>
    </citation>
    <scope>NUCLEOTIDE SEQUENCE</scope>
</reference>
<proteinExistence type="predicted"/>
<organism evidence="1">
    <name type="scientific">uncultured Caudovirales phage</name>
    <dbReference type="NCBI Taxonomy" id="2100421"/>
    <lineage>
        <taxon>Viruses</taxon>
        <taxon>Duplodnaviria</taxon>
        <taxon>Heunggongvirae</taxon>
        <taxon>Uroviricota</taxon>
        <taxon>Caudoviricetes</taxon>
        <taxon>Peduoviridae</taxon>
        <taxon>Maltschvirus</taxon>
        <taxon>Maltschvirus maltsch</taxon>
    </lineage>
</organism>
<gene>
    <name evidence="1" type="ORF">UFOVP353_13</name>
</gene>
<accession>A0A6J5M2H6</accession>